<evidence type="ECO:0000313" key="1">
    <source>
        <dbReference type="EMBL" id="SUN35763.1"/>
    </source>
</evidence>
<proteinExistence type="predicted"/>
<dbReference type="PROSITE" id="PS01228">
    <property type="entry name" value="COF_1"/>
    <property type="match status" value="1"/>
</dbReference>
<dbReference type="EC" id="3.1.3.-" evidence="1"/>
<dbReference type="CDD" id="cd07517">
    <property type="entry name" value="HAD_HPP"/>
    <property type="match status" value="1"/>
</dbReference>
<reference evidence="1 2" key="1">
    <citation type="submission" date="2018-06" db="EMBL/GenBank/DDBJ databases">
        <authorList>
            <consortium name="Pathogen Informatics"/>
            <person name="Doyle S."/>
        </authorList>
    </citation>
    <scope>NUCLEOTIDE SEQUENCE [LARGE SCALE GENOMIC DNA]</scope>
    <source>
        <strain evidence="2">NCTC 11391</strain>
    </source>
</reference>
<dbReference type="Gene3D" id="1.10.3420.10">
    <property type="entry name" value="putative ntp pyrophosphohydrolase like domain"/>
    <property type="match status" value="1"/>
</dbReference>
<accession>A0A380JD28</accession>
<dbReference type="GO" id="GO:0000287">
    <property type="term" value="F:magnesium ion binding"/>
    <property type="evidence" value="ECO:0007669"/>
    <property type="project" value="TreeGrafter"/>
</dbReference>
<organism evidence="1 2">
    <name type="scientific">Streptococcus downei MFe28</name>
    <dbReference type="NCBI Taxonomy" id="764290"/>
    <lineage>
        <taxon>Bacteria</taxon>
        <taxon>Bacillati</taxon>
        <taxon>Bacillota</taxon>
        <taxon>Bacilli</taxon>
        <taxon>Lactobacillales</taxon>
        <taxon>Streptococcaceae</taxon>
        <taxon>Streptococcus</taxon>
    </lineage>
</organism>
<dbReference type="RefSeq" id="WP_044124068.1">
    <property type="nucleotide sequence ID" value="NZ_UHFA01000002.1"/>
</dbReference>
<sequence length="469" mass="52569">MAIKAVFFDIDGTLLNDRKKVSETTQKAISELKNQGIFVGLATGRGPAFVAPFMENLGLDFAVTYNGQYIISRDRVIYQNQLPKSTVYRLIKYAQERRREVSLGTSVGLLGSNIINMGTSRFGQAASRLVPKRLTKFVERSFKNIIRRIKPQNLETLKTIMREPVYQVVMVATEGETSKIQDKFPHIKITRSSPYSADLISQGQSKIKGIERLGQAFDFDLSEVMTFGDSENDIEMLLRSGIGVAMGNATEAAKQTAHYITDTNNQNGIAKALSHYGLIHLESENDFLSDDENFNKVRDFHRLMDGETNNTPRVFGLEEAGHRADFKLEEIVEFIYATAHSPEEFEGALANLHAALDKAAKKVQAKEHPESPLVGQVDALVDLLYLTYGSFVLMGVDPNGIFNSVHAANMGKIFPDGQAHFDPVTHKVLKPDDWEERFAPEPAIKREVDRQLRKALRRQSDEANSLRED</sequence>
<gene>
    <name evidence="1" type="primary">yidA_4</name>
    <name evidence="1" type="ORF">NCTC11391_00802</name>
</gene>
<dbReference type="Pfam" id="PF01503">
    <property type="entry name" value="PRA-PH"/>
    <property type="match status" value="1"/>
</dbReference>
<keyword evidence="2" id="KW-1185">Reference proteome</keyword>
<dbReference type="AlphaFoldDB" id="A0A380JD28"/>
<dbReference type="PANTHER" id="PTHR10000:SF25">
    <property type="entry name" value="PHOSPHATASE YKRA-RELATED"/>
    <property type="match status" value="1"/>
</dbReference>
<dbReference type="InterPro" id="IPR023292">
    <property type="entry name" value="NTP_PyroPHydrolase-like_dom_sf"/>
</dbReference>
<dbReference type="InterPro" id="IPR006379">
    <property type="entry name" value="HAD-SF_hydro_IIB"/>
</dbReference>
<dbReference type="Proteomes" id="UP000254082">
    <property type="component" value="Unassembled WGS sequence"/>
</dbReference>
<dbReference type="Gene3D" id="3.40.50.1000">
    <property type="entry name" value="HAD superfamily/HAD-like"/>
    <property type="match status" value="1"/>
</dbReference>
<dbReference type="InterPro" id="IPR021130">
    <property type="entry name" value="PRib-ATP_PPHydrolase-like"/>
</dbReference>
<dbReference type="Gene3D" id="3.30.1240.10">
    <property type="match status" value="1"/>
</dbReference>
<evidence type="ECO:0000313" key="2">
    <source>
        <dbReference type="Proteomes" id="UP000254082"/>
    </source>
</evidence>
<dbReference type="SFLD" id="SFLDG01144">
    <property type="entry name" value="C2.B.4:_PGP_Like"/>
    <property type="match status" value="1"/>
</dbReference>
<dbReference type="OrthoDB" id="9810101at2"/>
<dbReference type="NCBIfam" id="TIGR01484">
    <property type="entry name" value="HAD-SF-IIB"/>
    <property type="match status" value="1"/>
</dbReference>
<dbReference type="PIRSF" id="PIRSF037492">
    <property type="entry name" value="UCP037492_HAD"/>
    <property type="match status" value="1"/>
</dbReference>
<dbReference type="GO" id="GO:0016791">
    <property type="term" value="F:phosphatase activity"/>
    <property type="evidence" value="ECO:0007669"/>
    <property type="project" value="TreeGrafter"/>
</dbReference>
<dbReference type="PANTHER" id="PTHR10000">
    <property type="entry name" value="PHOSPHOSERINE PHOSPHATASE"/>
    <property type="match status" value="1"/>
</dbReference>
<dbReference type="InterPro" id="IPR000150">
    <property type="entry name" value="Cof"/>
</dbReference>
<dbReference type="EMBL" id="UHFA01000002">
    <property type="protein sequence ID" value="SUN35763.1"/>
    <property type="molecule type" value="Genomic_DNA"/>
</dbReference>
<protein>
    <submittedName>
        <fullName evidence="1">Haloacid dehalogenase-like hydrolase</fullName>
        <ecNumber evidence="1">3.1.3.-</ecNumber>
    </submittedName>
</protein>
<dbReference type="SUPFAM" id="SSF56784">
    <property type="entry name" value="HAD-like"/>
    <property type="match status" value="1"/>
</dbReference>
<dbReference type="SFLD" id="SFLDS00003">
    <property type="entry name" value="Haloacid_Dehalogenase"/>
    <property type="match status" value="1"/>
</dbReference>
<dbReference type="InterPro" id="IPR036412">
    <property type="entry name" value="HAD-like_sf"/>
</dbReference>
<dbReference type="SFLD" id="SFLDG01140">
    <property type="entry name" value="C2.B:_Phosphomannomutase_and_P"/>
    <property type="match status" value="1"/>
</dbReference>
<name>A0A380JD28_STRDO</name>
<keyword evidence="1" id="KW-0378">Hydrolase</keyword>
<dbReference type="NCBIfam" id="TIGR00099">
    <property type="entry name" value="Cof-subfamily"/>
    <property type="match status" value="1"/>
</dbReference>
<dbReference type="InterPro" id="IPR023214">
    <property type="entry name" value="HAD_sf"/>
</dbReference>
<dbReference type="GO" id="GO:0005829">
    <property type="term" value="C:cytosol"/>
    <property type="evidence" value="ECO:0007669"/>
    <property type="project" value="TreeGrafter"/>
</dbReference>
<dbReference type="Pfam" id="PF08282">
    <property type="entry name" value="Hydrolase_3"/>
    <property type="match status" value="1"/>
</dbReference>
<dbReference type="InterPro" id="IPR017223">
    <property type="entry name" value="HAD_SPs0319-typ"/>
</dbReference>